<keyword evidence="2" id="KW-0238">DNA-binding</keyword>
<evidence type="ECO:0000256" key="1">
    <source>
        <dbReference type="ARBA" id="ARBA00022705"/>
    </source>
</evidence>
<dbReference type="GO" id="GO:0003678">
    <property type="term" value="F:DNA helicase activity"/>
    <property type="evidence" value="ECO:0007669"/>
    <property type="project" value="InterPro"/>
</dbReference>
<proteinExistence type="predicted"/>
<keyword evidence="1" id="KW-0235">DNA replication</keyword>
<feature type="domain" description="DNA helicase DnaB-like N-terminal" evidence="3">
    <location>
        <begin position="7"/>
        <end position="32"/>
    </location>
</feature>
<dbReference type="GO" id="GO:0006260">
    <property type="term" value="P:DNA replication"/>
    <property type="evidence" value="ECO:0007669"/>
    <property type="project" value="UniProtKB-KW"/>
</dbReference>
<sequence>MYTDRTLPHDIEAEHSVIGSLLLDGDSLSKVS</sequence>
<evidence type="ECO:0000313" key="4">
    <source>
        <dbReference type="EMBL" id="SVD26187.1"/>
    </source>
</evidence>
<protein>
    <recommendedName>
        <fullName evidence="3">DNA helicase DnaB-like N-terminal domain-containing protein</fullName>
    </recommendedName>
</protein>
<dbReference type="Gene3D" id="1.10.860.10">
    <property type="entry name" value="DNAb Helicase, Chain A"/>
    <property type="match status" value="1"/>
</dbReference>
<dbReference type="AlphaFoldDB" id="A0A382TX19"/>
<dbReference type="EMBL" id="UINC01139568">
    <property type="protein sequence ID" value="SVD26187.1"/>
    <property type="molecule type" value="Genomic_DNA"/>
</dbReference>
<organism evidence="4">
    <name type="scientific">marine metagenome</name>
    <dbReference type="NCBI Taxonomy" id="408172"/>
    <lineage>
        <taxon>unclassified sequences</taxon>
        <taxon>metagenomes</taxon>
        <taxon>ecological metagenomes</taxon>
    </lineage>
</organism>
<dbReference type="GO" id="GO:0003677">
    <property type="term" value="F:DNA binding"/>
    <property type="evidence" value="ECO:0007669"/>
    <property type="project" value="UniProtKB-KW"/>
</dbReference>
<dbReference type="InterPro" id="IPR007693">
    <property type="entry name" value="DNA_helicase_DnaB-like_N"/>
</dbReference>
<dbReference type="SUPFAM" id="SSF48024">
    <property type="entry name" value="N-terminal domain of DnaB helicase"/>
    <property type="match status" value="1"/>
</dbReference>
<accession>A0A382TX19</accession>
<gene>
    <name evidence="4" type="ORF">METZ01_LOCUS379041</name>
</gene>
<dbReference type="InterPro" id="IPR036185">
    <property type="entry name" value="DNA_heli_DnaB-like_N_sf"/>
</dbReference>
<evidence type="ECO:0000259" key="3">
    <source>
        <dbReference type="Pfam" id="PF00772"/>
    </source>
</evidence>
<reference evidence="4" key="1">
    <citation type="submission" date="2018-05" db="EMBL/GenBank/DDBJ databases">
        <authorList>
            <person name="Lanie J.A."/>
            <person name="Ng W.-L."/>
            <person name="Kazmierczak K.M."/>
            <person name="Andrzejewski T.M."/>
            <person name="Davidsen T.M."/>
            <person name="Wayne K.J."/>
            <person name="Tettelin H."/>
            <person name="Glass J.I."/>
            <person name="Rusch D."/>
            <person name="Podicherti R."/>
            <person name="Tsui H.-C.T."/>
            <person name="Winkler M.E."/>
        </authorList>
    </citation>
    <scope>NUCLEOTIDE SEQUENCE</scope>
</reference>
<dbReference type="GO" id="GO:0005524">
    <property type="term" value="F:ATP binding"/>
    <property type="evidence" value="ECO:0007669"/>
    <property type="project" value="InterPro"/>
</dbReference>
<name>A0A382TX19_9ZZZZ</name>
<dbReference type="Pfam" id="PF00772">
    <property type="entry name" value="DnaB"/>
    <property type="match status" value="1"/>
</dbReference>
<evidence type="ECO:0000256" key="2">
    <source>
        <dbReference type="ARBA" id="ARBA00023125"/>
    </source>
</evidence>
<feature type="non-terminal residue" evidence="4">
    <location>
        <position position="32"/>
    </location>
</feature>
<dbReference type="InterPro" id="IPR016136">
    <property type="entry name" value="DNA_helicase_N/primase_C"/>
</dbReference>